<proteinExistence type="predicted"/>
<name>K5DGD1_RHOBT</name>
<dbReference type="EMBL" id="AMCW01000077">
    <property type="protein sequence ID" value="EKK01889.1"/>
    <property type="molecule type" value="Genomic_DNA"/>
</dbReference>
<protein>
    <submittedName>
        <fullName evidence="1">Uncharacterized protein</fullName>
    </submittedName>
</protein>
<organism evidence="1 2">
    <name type="scientific">Rhodopirellula baltica SH28</name>
    <dbReference type="NCBI Taxonomy" id="993517"/>
    <lineage>
        <taxon>Bacteria</taxon>
        <taxon>Pseudomonadati</taxon>
        <taxon>Planctomycetota</taxon>
        <taxon>Planctomycetia</taxon>
        <taxon>Pirellulales</taxon>
        <taxon>Pirellulaceae</taxon>
        <taxon>Rhodopirellula</taxon>
    </lineage>
</organism>
<dbReference type="AlphaFoldDB" id="K5DGD1"/>
<sequence>MLFRVWFDSISVSASPAHSAVFVGRLVRLKSIDLQHGPSRFS</sequence>
<evidence type="ECO:0000313" key="2">
    <source>
        <dbReference type="Proteomes" id="UP000007993"/>
    </source>
</evidence>
<gene>
    <name evidence="1" type="ORF">RBSH_02827</name>
</gene>
<reference evidence="1 2" key="1">
    <citation type="journal article" date="2013" name="Mar. Genomics">
        <title>Expression of sulfatases in Rhodopirellula baltica and the diversity of sulfatases in the genus Rhodopirellula.</title>
        <authorList>
            <person name="Wegner C.E."/>
            <person name="Richter-Heitmann T."/>
            <person name="Klindworth A."/>
            <person name="Klockow C."/>
            <person name="Richter M."/>
            <person name="Achstetter T."/>
            <person name="Glockner F.O."/>
            <person name="Harder J."/>
        </authorList>
    </citation>
    <scope>NUCLEOTIDE SEQUENCE [LARGE SCALE GENOMIC DNA]</scope>
    <source>
        <strain evidence="1 2">SH28</strain>
    </source>
</reference>
<dbReference type="Proteomes" id="UP000007993">
    <property type="component" value="Unassembled WGS sequence"/>
</dbReference>
<comment type="caution">
    <text evidence="1">The sequence shown here is derived from an EMBL/GenBank/DDBJ whole genome shotgun (WGS) entry which is preliminary data.</text>
</comment>
<evidence type="ECO:0000313" key="1">
    <source>
        <dbReference type="EMBL" id="EKK01889.1"/>
    </source>
</evidence>
<dbReference type="PATRIC" id="fig|993517.3.peg.3063"/>
<accession>K5DGD1</accession>